<reference evidence="1 2" key="2">
    <citation type="journal article" date="2022" name="Mol. Ecol. Resour.">
        <title>The genomes of chicory, endive, great burdock and yacon provide insights into Asteraceae paleo-polyploidization history and plant inulin production.</title>
        <authorList>
            <person name="Fan W."/>
            <person name="Wang S."/>
            <person name="Wang H."/>
            <person name="Wang A."/>
            <person name="Jiang F."/>
            <person name="Liu H."/>
            <person name="Zhao H."/>
            <person name="Xu D."/>
            <person name="Zhang Y."/>
        </authorList>
    </citation>
    <scope>NUCLEOTIDE SEQUENCE [LARGE SCALE GENOMIC DNA]</scope>
    <source>
        <strain evidence="2">cv. Punajuju</strain>
        <tissue evidence="1">Leaves</tissue>
    </source>
</reference>
<reference evidence="2" key="1">
    <citation type="journal article" date="2022" name="Mol. Ecol. Resour.">
        <title>The genomes of chicory, endive, great burdock and yacon provide insights into Asteraceae palaeo-polyploidization history and plant inulin production.</title>
        <authorList>
            <person name="Fan W."/>
            <person name="Wang S."/>
            <person name="Wang H."/>
            <person name="Wang A."/>
            <person name="Jiang F."/>
            <person name="Liu H."/>
            <person name="Zhao H."/>
            <person name="Xu D."/>
            <person name="Zhang Y."/>
        </authorList>
    </citation>
    <scope>NUCLEOTIDE SEQUENCE [LARGE SCALE GENOMIC DNA]</scope>
    <source>
        <strain evidence="2">cv. Punajuju</strain>
    </source>
</reference>
<dbReference type="Proteomes" id="UP001055811">
    <property type="component" value="Linkage Group LG05"/>
</dbReference>
<evidence type="ECO:0000313" key="1">
    <source>
        <dbReference type="EMBL" id="KAI3739192.1"/>
    </source>
</evidence>
<accession>A0ACB9CXY0</accession>
<dbReference type="EMBL" id="CM042013">
    <property type="protein sequence ID" value="KAI3739192.1"/>
    <property type="molecule type" value="Genomic_DNA"/>
</dbReference>
<comment type="caution">
    <text evidence="1">The sequence shown here is derived from an EMBL/GenBank/DDBJ whole genome shotgun (WGS) entry which is preliminary data.</text>
</comment>
<organism evidence="1 2">
    <name type="scientific">Cichorium intybus</name>
    <name type="common">Chicory</name>
    <dbReference type="NCBI Taxonomy" id="13427"/>
    <lineage>
        <taxon>Eukaryota</taxon>
        <taxon>Viridiplantae</taxon>
        <taxon>Streptophyta</taxon>
        <taxon>Embryophyta</taxon>
        <taxon>Tracheophyta</taxon>
        <taxon>Spermatophyta</taxon>
        <taxon>Magnoliopsida</taxon>
        <taxon>eudicotyledons</taxon>
        <taxon>Gunneridae</taxon>
        <taxon>Pentapetalae</taxon>
        <taxon>asterids</taxon>
        <taxon>campanulids</taxon>
        <taxon>Asterales</taxon>
        <taxon>Asteraceae</taxon>
        <taxon>Cichorioideae</taxon>
        <taxon>Cichorieae</taxon>
        <taxon>Cichoriinae</taxon>
        <taxon>Cichorium</taxon>
    </lineage>
</organism>
<protein>
    <submittedName>
        <fullName evidence="1">Uncharacterized protein</fullName>
    </submittedName>
</protein>
<proteinExistence type="predicted"/>
<gene>
    <name evidence="1" type="ORF">L2E82_29591</name>
</gene>
<keyword evidence="2" id="KW-1185">Reference proteome</keyword>
<evidence type="ECO:0000313" key="2">
    <source>
        <dbReference type="Proteomes" id="UP001055811"/>
    </source>
</evidence>
<name>A0ACB9CXY0_CICIN</name>
<sequence length="110" mass="12852">MPILRDRATKRGNTVKVSSNRKAKGKPNIHLSRRLLSFLVDLPFAGQLYVARSVIFTRSWLHCRWIIRYSRYFRSRCSSVGRLCVESDVEAQVKKVWVKKFPSLLGYTHI</sequence>